<evidence type="ECO:0000259" key="1">
    <source>
        <dbReference type="PROSITE" id="PS50075"/>
    </source>
</evidence>
<dbReference type="KEGG" id="mmai:sS8_2839"/>
<dbReference type="Gene3D" id="1.10.1200.10">
    <property type="entry name" value="ACP-like"/>
    <property type="match status" value="1"/>
</dbReference>
<keyword evidence="3" id="KW-1185">Reference proteome</keyword>
<accession>A0A250KTE6</accession>
<feature type="domain" description="Carrier" evidence="1">
    <location>
        <begin position="6"/>
        <end position="87"/>
    </location>
</feature>
<sequence length="89" mass="9979">MTTQLSPMELEAARMIVDSLNLEAVPEQIDPEKPLYREGLGLDSIDLLELSLVIAKKYGFQIKSDDPDVTNIFSSLRTLAGTIEKRRTK</sequence>
<evidence type="ECO:0000313" key="3">
    <source>
        <dbReference type="Proteomes" id="UP000266313"/>
    </source>
</evidence>
<proteinExistence type="predicted"/>
<gene>
    <name evidence="2" type="ORF">sS8_2839</name>
</gene>
<dbReference type="PROSITE" id="PS50075">
    <property type="entry name" value="CARRIER"/>
    <property type="match status" value="1"/>
</dbReference>
<reference evidence="2 3" key="1">
    <citation type="submission" date="2016-12" db="EMBL/GenBank/DDBJ databases">
        <title>Genome sequencing of Methylocaldum marinum.</title>
        <authorList>
            <person name="Takeuchi M."/>
            <person name="Kamagata Y."/>
            <person name="Hiraoka S."/>
            <person name="Oshima K."/>
            <person name="Hattori M."/>
            <person name="Iwasaki W."/>
        </authorList>
    </citation>
    <scope>NUCLEOTIDE SEQUENCE [LARGE SCALE GENOMIC DNA]</scope>
    <source>
        <strain evidence="2 3">S8</strain>
    </source>
</reference>
<dbReference type="RefSeq" id="WP_197716518.1">
    <property type="nucleotide sequence ID" value="NZ_AP017928.1"/>
</dbReference>
<dbReference type="Pfam" id="PF00550">
    <property type="entry name" value="PP-binding"/>
    <property type="match status" value="1"/>
</dbReference>
<evidence type="ECO:0000313" key="2">
    <source>
        <dbReference type="EMBL" id="BBA34784.1"/>
    </source>
</evidence>
<dbReference type="InterPro" id="IPR009081">
    <property type="entry name" value="PP-bd_ACP"/>
</dbReference>
<dbReference type="SUPFAM" id="SSF47336">
    <property type="entry name" value="ACP-like"/>
    <property type="match status" value="1"/>
</dbReference>
<dbReference type="InterPro" id="IPR036736">
    <property type="entry name" value="ACP-like_sf"/>
</dbReference>
<dbReference type="EMBL" id="AP017928">
    <property type="protein sequence ID" value="BBA34784.1"/>
    <property type="molecule type" value="Genomic_DNA"/>
</dbReference>
<dbReference type="AlphaFoldDB" id="A0A250KTE6"/>
<protein>
    <submittedName>
        <fullName evidence="2">Phosphopantetheine-binding protein</fullName>
    </submittedName>
</protein>
<organism evidence="2 3">
    <name type="scientific">Methylocaldum marinum</name>
    <dbReference type="NCBI Taxonomy" id="1432792"/>
    <lineage>
        <taxon>Bacteria</taxon>
        <taxon>Pseudomonadati</taxon>
        <taxon>Pseudomonadota</taxon>
        <taxon>Gammaproteobacteria</taxon>
        <taxon>Methylococcales</taxon>
        <taxon>Methylococcaceae</taxon>
        <taxon>Methylocaldum</taxon>
    </lineage>
</organism>
<dbReference type="Proteomes" id="UP000266313">
    <property type="component" value="Chromosome"/>
</dbReference>
<dbReference type="NCBIfam" id="NF006617">
    <property type="entry name" value="PRK09184.1"/>
    <property type="match status" value="1"/>
</dbReference>
<name>A0A250KTE6_9GAMM</name>